<dbReference type="Pfam" id="PF04280">
    <property type="entry name" value="Tim44"/>
    <property type="match status" value="1"/>
</dbReference>
<dbReference type="AlphaFoldDB" id="A0A1S2NGS4"/>
<dbReference type="PANTHER" id="PTHR41542:SF1">
    <property type="entry name" value="BLL5807 PROTEIN"/>
    <property type="match status" value="1"/>
</dbReference>
<feature type="chain" id="PRO_5010280532" evidence="3">
    <location>
        <begin position="24"/>
        <end position="329"/>
    </location>
</feature>
<reference evidence="5 6" key="1">
    <citation type="submission" date="2014-10" db="EMBL/GenBank/DDBJ databases">
        <authorList>
            <person name="Seo M.-J."/>
            <person name="Seok Y.J."/>
            <person name="Cha I.-T."/>
        </authorList>
    </citation>
    <scope>NUCLEOTIDE SEQUENCE [LARGE SCALE GENOMIC DNA]</scope>
    <source>
        <strain evidence="5 6">NEU</strain>
    </source>
</reference>
<dbReference type="InterPro" id="IPR032710">
    <property type="entry name" value="NTF2-like_dom_sf"/>
</dbReference>
<feature type="domain" description="Tim44-like" evidence="4">
    <location>
        <begin position="197"/>
        <end position="327"/>
    </location>
</feature>
<keyword evidence="2" id="KW-1133">Transmembrane helix</keyword>
<dbReference type="EMBL" id="JRYB01000001">
    <property type="protein sequence ID" value="OIJ44297.1"/>
    <property type="molecule type" value="Genomic_DNA"/>
</dbReference>
<evidence type="ECO:0000256" key="1">
    <source>
        <dbReference type="SAM" id="MobiDB-lite"/>
    </source>
</evidence>
<dbReference type="SMART" id="SM00978">
    <property type="entry name" value="Tim44"/>
    <property type="match status" value="1"/>
</dbReference>
<evidence type="ECO:0000259" key="4">
    <source>
        <dbReference type="SMART" id="SM00978"/>
    </source>
</evidence>
<dbReference type="Proteomes" id="UP000180246">
    <property type="component" value="Unassembled WGS sequence"/>
</dbReference>
<sequence length="329" mass="33922">MKKFLVTTMLAVTAFAMVADAFARPMGGKRSIGRQSQSVQQQGPAPAPAQSMQRQTPNSAAPAAAGATAGAAGAAAAAKKPSMMRNILGGALLGLGLGALLSHLGIGGALASIISTILMVALIGLVIMFIVRMVRRKDTPANPAAATAGGFGGFQPPAAGSTATPEIGSGLRNQPAAFQGNVGLDKGAAAGFGGAAAAPAYQQWGVPGDFDSESFLRHAKSSFIRMQAAWDRGDTDDLREFTSPEVFAELKMQIQERGAVTDYTDVVNIDAQLLGIEKTATDYLASVQFNAMIRSAKDALPEPFVEVWNMSKPLSGSGGWVLAGIQQTN</sequence>
<gene>
    <name evidence="5" type="ORF">LO55_990</name>
</gene>
<dbReference type="SUPFAM" id="SSF54427">
    <property type="entry name" value="NTF2-like"/>
    <property type="match status" value="1"/>
</dbReference>
<dbReference type="RefSeq" id="WP_005663271.1">
    <property type="nucleotide sequence ID" value="NZ_DKJM01000034.1"/>
</dbReference>
<feature type="transmembrane region" description="Helical" evidence="2">
    <location>
        <begin position="87"/>
        <end position="106"/>
    </location>
</feature>
<keyword evidence="2" id="KW-0472">Membrane</keyword>
<feature type="signal peptide" evidence="3">
    <location>
        <begin position="1"/>
        <end position="23"/>
    </location>
</feature>
<dbReference type="Gene3D" id="3.10.450.240">
    <property type="match status" value="1"/>
</dbReference>
<protein>
    <submittedName>
        <fullName evidence="5">Tim44-like domain protein</fullName>
    </submittedName>
</protein>
<keyword evidence="2" id="KW-0812">Transmembrane</keyword>
<organism evidence="5 6">
    <name type="scientific">Massilia timonae</name>
    <dbReference type="NCBI Taxonomy" id="47229"/>
    <lineage>
        <taxon>Bacteria</taxon>
        <taxon>Pseudomonadati</taxon>
        <taxon>Pseudomonadota</taxon>
        <taxon>Betaproteobacteria</taxon>
        <taxon>Burkholderiales</taxon>
        <taxon>Oxalobacteraceae</taxon>
        <taxon>Telluria group</taxon>
        <taxon>Massilia</taxon>
    </lineage>
</organism>
<comment type="caution">
    <text evidence="5">The sequence shown here is derived from an EMBL/GenBank/DDBJ whole genome shotgun (WGS) entry which is preliminary data.</text>
</comment>
<keyword evidence="3" id="KW-0732">Signal</keyword>
<evidence type="ECO:0000256" key="2">
    <source>
        <dbReference type="SAM" id="Phobius"/>
    </source>
</evidence>
<evidence type="ECO:0000313" key="6">
    <source>
        <dbReference type="Proteomes" id="UP000180246"/>
    </source>
</evidence>
<evidence type="ECO:0000313" key="5">
    <source>
        <dbReference type="EMBL" id="OIJ44297.1"/>
    </source>
</evidence>
<proteinExistence type="predicted"/>
<feature type="compositionally biased region" description="Low complexity" evidence="1">
    <location>
        <begin position="35"/>
        <end position="53"/>
    </location>
</feature>
<feature type="region of interest" description="Disordered" evidence="1">
    <location>
        <begin position="29"/>
        <end position="64"/>
    </location>
</feature>
<accession>A0A1S2NGS4</accession>
<evidence type="ECO:0000256" key="3">
    <source>
        <dbReference type="SAM" id="SignalP"/>
    </source>
</evidence>
<dbReference type="InterPro" id="IPR007379">
    <property type="entry name" value="Tim44-like_dom"/>
</dbReference>
<dbReference type="PANTHER" id="PTHR41542">
    <property type="entry name" value="BLL5807 PROTEIN"/>
    <property type="match status" value="1"/>
</dbReference>
<feature type="transmembrane region" description="Helical" evidence="2">
    <location>
        <begin position="112"/>
        <end position="131"/>
    </location>
</feature>
<name>A0A1S2NGS4_9BURK</name>